<reference evidence="6 7" key="1">
    <citation type="submission" date="2025-04" db="UniProtKB">
        <authorList>
            <consortium name="RefSeq"/>
        </authorList>
    </citation>
    <scope>IDENTIFICATION</scope>
    <source>
        <tissue evidence="6 7">Sperm</tissue>
    </source>
</reference>
<dbReference type="GO" id="GO:0005759">
    <property type="term" value="C:mitochondrial matrix"/>
    <property type="evidence" value="ECO:0007669"/>
    <property type="project" value="TreeGrafter"/>
</dbReference>
<dbReference type="KEGG" id="pmrn:116948719"/>
<evidence type="ECO:0000313" key="7">
    <source>
        <dbReference type="RefSeq" id="XP_032821616.1"/>
    </source>
</evidence>
<evidence type="ECO:0000256" key="3">
    <source>
        <dbReference type="SAM" id="MobiDB-lite"/>
    </source>
</evidence>
<dbReference type="PANTHER" id="PTHR21228">
    <property type="entry name" value="FAST LEU-RICH DOMAIN-CONTAINING"/>
    <property type="match status" value="1"/>
</dbReference>
<dbReference type="Pfam" id="PF08373">
    <property type="entry name" value="RAP"/>
    <property type="match status" value="1"/>
</dbReference>
<protein>
    <submittedName>
        <fullName evidence="6 7">FAST kinase domain-containing protein 2, mitochondrial isoform X1</fullName>
    </submittedName>
</protein>
<organism evidence="5 8">
    <name type="scientific">Petromyzon marinus</name>
    <name type="common">Sea lamprey</name>
    <dbReference type="NCBI Taxonomy" id="7757"/>
    <lineage>
        <taxon>Eukaryota</taxon>
        <taxon>Metazoa</taxon>
        <taxon>Chordata</taxon>
        <taxon>Craniata</taxon>
        <taxon>Vertebrata</taxon>
        <taxon>Cyclostomata</taxon>
        <taxon>Hyperoartia</taxon>
        <taxon>Petromyzontiformes</taxon>
        <taxon>Petromyzontidae</taxon>
        <taxon>Petromyzon</taxon>
    </lineage>
</organism>
<dbReference type="GO" id="GO:0000963">
    <property type="term" value="P:mitochondrial RNA processing"/>
    <property type="evidence" value="ECO:0007669"/>
    <property type="project" value="TreeGrafter"/>
</dbReference>
<dbReference type="PROSITE" id="PS51286">
    <property type="entry name" value="RAP"/>
    <property type="match status" value="1"/>
</dbReference>
<keyword evidence="6 7" id="KW-0808">Transferase</keyword>
<dbReference type="InterPro" id="IPR050870">
    <property type="entry name" value="FAST_kinase"/>
</dbReference>
<dbReference type="RefSeq" id="XP_032821616.1">
    <property type="nucleotide sequence ID" value="XM_032965725.1"/>
</dbReference>
<dbReference type="InterPro" id="IPR010622">
    <property type="entry name" value="FAST_Leu-rich"/>
</dbReference>
<dbReference type="Proteomes" id="UP001318040">
    <property type="component" value="Chromosome 2"/>
</dbReference>
<dbReference type="GO" id="GO:0016301">
    <property type="term" value="F:kinase activity"/>
    <property type="evidence" value="ECO:0007669"/>
    <property type="project" value="UniProtKB-KW"/>
</dbReference>
<dbReference type="CTD" id="22868"/>
<dbReference type="InterPro" id="IPR013584">
    <property type="entry name" value="RAP"/>
</dbReference>
<evidence type="ECO:0000259" key="4">
    <source>
        <dbReference type="PROSITE" id="PS51286"/>
    </source>
</evidence>
<feature type="region of interest" description="Disordered" evidence="3">
    <location>
        <begin position="80"/>
        <end position="105"/>
    </location>
</feature>
<evidence type="ECO:0000313" key="8">
    <source>
        <dbReference type="RefSeq" id="XP_032821626.1"/>
    </source>
</evidence>
<dbReference type="GO" id="GO:0035770">
    <property type="term" value="C:ribonucleoprotein granule"/>
    <property type="evidence" value="ECO:0007669"/>
    <property type="project" value="TreeGrafter"/>
</dbReference>
<dbReference type="SMART" id="SM00952">
    <property type="entry name" value="RAP"/>
    <property type="match status" value="1"/>
</dbReference>
<feature type="domain" description="RAP" evidence="4">
    <location>
        <begin position="724"/>
        <end position="781"/>
    </location>
</feature>
<sequence length="795" mass="86684">MYGRVVSRLFAGGGAVPSRARSLNSFPACGSSSWRCRTLPFQTSSRFSIHDVEQCKRTFSTCLTPETGVRDTGHAESRLLAPADERNFTSSSKPAGCLSNTEHDTSIDDPQADVIAYGRNASSNRNQGNSRRNPKRAVPIATELVGTATEKGDLLEPKIEMAKLLATCETPSDVLELALDGLAPKVLNLDVTAAAGEPSAVGAGDFAVHPPDVLDTRPCSLLIACWRTLRALPPDRAAYEQRRMLQHPRFPGLCQQVLRTSRYLTPGLLGYTLAAAVRLGIPLRSRLVQMLMRTAQVSINEFNGRALGVVASCLPFLLQDRNTQALRAALTMRAQLALPEVDRVPVLLMLMYHLGPTVPTALKDKLVTQAWALFVLDQFTTANVLRLFFSLARMQHNAPELLSAASPIITGNLQELKFSELLQLLKACNQLGYHNTRLFSSIAEHAVTSLQLYSLNEVCTLLLLLSRLKFRHPGLLDAVALLLLQEQQQEQQQEQPKPCHLDKKNLMVLLHVYSLLNHQPHGAAETFLGVLSSALEHHLPELSAHELFVGVRALCILGHRPPSAVASALLADHSCTQLLSVSVAADSLKCLQNELELQAIRLSLHLQKKLPGVPAAEAAPSSPDPNPSSLNRCPELPSVLIEALRGSGQVRVGVTVGGLYSIDAEVTLQETEVLQFLQGNECLALQDHLHDPGDNPHNQGDCLHVPGDGVCILREDPLPKPLRVAMLCCHPAEFCLGSQHPCGKLALKVRNLHALGYRVTLVSSSQWKRLQPERRVPFLRQKLQLASGMAAECGS</sequence>
<keyword evidence="5" id="KW-1185">Reference proteome</keyword>
<dbReference type="Pfam" id="PF06743">
    <property type="entry name" value="FAST_1"/>
    <property type="match status" value="1"/>
</dbReference>
<evidence type="ECO:0000256" key="2">
    <source>
        <dbReference type="ARBA" id="ARBA00023128"/>
    </source>
</evidence>
<dbReference type="RefSeq" id="XP_032821606.1">
    <property type="nucleotide sequence ID" value="XM_032965715.1"/>
</dbReference>
<comment type="subcellular location">
    <subcellularLocation>
        <location evidence="1">Mitochondrion</location>
    </subcellularLocation>
</comment>
<dbReference type="GO" id="GO:0044528">
    <property type="term" value="P:regulation of mitochondrial mRNA stability"/>
    <property type="evidence" value="ECO:0007669"/>
    <property type="project" value="InterPro"/>
</dbReference>
<dbReference type="GO" id="GO:0003723">
    <property type="term" value="F:RNA binding"/>
    <property type="evidence" value="ECO:0007669"/>
    <property type="project" value="TreeGrafter"/>
</dbReference>
<name>A0AAJ7TRG2_PETMA</name>
<keyword evidence="6 7" id="KW-0418">Kinase</keyword>
<keyword evidence="2" id="KW-0496">Mitochondrion</keyword>
<evidence type="ECO:0000313" key="6">
    <source>
        <dbReference type="RefSeq" id="XP_032821606.1"/>
    </source>
</evidence>
<proteinExistence type="predicted"/>
<evidence type="ECO:0000256" key="1">
    <source>
        <dbReference type="ARBA" id="ARBA00004173"/>
    </source>
</evidence>
<dbReference type="PANTHER" id="PTHR21228:SF1">
    <property type="entry name" value="FAST KINASE DOMAIN-CONTAINING PROTEIN 2, MITOCHONDRIAL"/>
    <property type="match status" value="1"/>
</dbReference>
<dbReference type="RefSeq" id="XP_032821626.1">
    <property type="nucleotide sequence ID" value="XM_032965735.1"/>
</dbReference>
<evidence type="ECO:0000313" key="5">
    <source>
        <dbReference type="Proteomes" id="UP001318040"/>
    </source>
</evidence>
<accession>A0AAJ7TRG2</accession>
<gene>
    <name evidence="6 7 8" type="primary">FASTKD2</name>
</gene>
<dbReference type="AlphaFoldDB" id="A0AAJ7TRG2"/>